<dbReference type="OrthoDB" id="4225815at2759"/>
<dbReference type="AlphaFoldDB" id="A0A9P3PEM0"/>
<dbReference type="GO" id="GO:0005199">
    <property type="term" value="F:structural constituent of cell wall"/>
    <property type="evidence" value="ECO:0007669"/>
    <property type="project" value="InterPro"/>
</dbReference>
<dbReference type="Pfam" id="PF01185">
    <property type="entry name" value="Hydrophobin"/>
    <property type="match status" value="1"/>
</dbReference>
<name>A0A9P3PEM0_LYOSH</name>
<reference evidence="7" key="1">
    <citation type="submission" date="2022-07" db="EMBL/GenBank/DDBJ databases">
        <title>The genome of Lyophyllum shimeji provides insight into the initial evolution of ectomycorrhizal fungal genome.</title>
        <authorList>
            <person name="Kobayashi Y."/>
            <person name="Shibata T."/>
            <person name="Hirakawa H."/>
            <person name="Shigenobu S."/>
            <person name="Nishiyama T."/>
            <person name="Yamada A."/>
            <person name="Hasebe M."/>
            <person name="Kawaguchi M."/>
        </authorList>
    </citation>
    <scope>NUCLEOTIDE SEQUENCE</scope>
    <source>
        <strain evidence="7">AT787</strain>
    </source>
</reference>
<comment type="caution">
    <text evidence="7">The sequence shown here is derived from an EMBL/GenBank/DDBJ whole genome shotgun (WGS) entry which is preliminary data.</text>
</comment>
<keyword evidence="4 6" id="KW-0964">Secreted</keyword>
<evidence type="ECO:0000256" key="3">
    <source>
        <dbReference type="ARBA" id="ARBA00022512"/>
    </source>
</evidence>
<dbReference type="GO" id="GO:0009277">
    <property type="term" value="C:fungal-type cell wall"/>
    <property type="evidence" value="ECO:0007669"/>
    <property type="project" value="InterPro"/>
</dbReference>
<keyword evidence="3 6" id="KW-0134">Cell wall</keyword>
<evidence type="ECO:0000256" key="2">
    <source>
        <dbReference type="ARBA" id="ARBA00010446"/>
    </source>
</evidence>
<accession>A0A9P3PEM0</accession>
<dbReference type="InterPro" id="IPR001338">
    <property type="entry name" value="Class_I_Hydrophobin"/>
</dbReference>
<evidence type="ECO:0000256" key="5">
    <source>
        <dbReference type="ARBA" id="ARBA00023157"/>
    </source>
</evidence>
<evidence type="ECO:0000256" key="1">
    <source>
        <dbReference type="ARBA" id="ARBA00004191"/>
    </source>
</evidence>
<comment type="similarity">
    <text evidence="2 6">Belongs to the fungal hydrophobin family.</text>
</comment>
<feature type="chain" id="PRO_5040542792" description="Hydrophobin" evidence="6">
    <location>
        <begin position="23"/>
        <end position="98"/>
    </location>
</feature>
<evidence type="ECO:0000256" key="6">
    <source>
        <dbReference type="RuleBase" id="RU365009"/>
    </source>
</evidence>
<protein>
    <recommendedName>
        <fullName evidence="6">Hydrophobin</fullName>
    </recommendedName>
</protein>
<dbReference type="Proteomes" id="UP001063166">
    <property type="component" value="Unassembled WGS sequence"/>
</dbReference>
<sequence length="98" mass="10172">MKPTQRPIIFFALCFAILGTAAEDRRAAQCAIQCCQSVGDASSEPVASILHQLGINLPNIRIGVTCSPSARGQPCTGVLVCCDSIQYSGMAAIGCNAV</sequence>
<dbReference type="CDD" id="cd23507">
    <property type="entry name" value="hydrophobin_I"/>
    <property type="match status" value="1"/>
</dbReference>
<evidence type="ECO:0000256" key="4">
    <source>
        <dbReference type="ARBA" id="ARBA00022525"/>
    </source>
</evidence>
<feature type="signal peptide" evidence="6">
    <location>
        <begin position="1"/>
        <end position="22"/>
    </location>
</feature>
<gene>
    <name evidence="7" type="ORF">LshimejAT787_0109500</name>
</gene>
<evidence type="ECO:0000313" key="8">
    <source>
        <dbReference type="Proteomes" id="UP001063166"/>
    </source>
</evidence>
<organism evidence="7 8">
    <name type="scientific">Lyophyllum shimeji</name>
    <name type="common">Hon-shimeji</name>
    <name type="synonym">Tricholoma shimeji</name>
    <dbReference type="NCBI Taxonomy" id="47721"/>
    <lineage>
        <taxon>Eukaryota</taxon>
        <taxon>Fungi</taxon>
        <taxon>Dikarya</taxon>
        <taxon>Basidiomycota</taxon>
        <taxon>Agaricomycotina</taxon>
        <taxon>Agaricomycetes</taxon>
        <taxon>Agaricomycetidae</taxon>
        <taxon>Agaricales</taxon>
        <taxon>Tricholomatineae</taxon>
        <taxon>Lyophyllaceae</taxon>
        <taxon>Lyophyllum</taxon>
    </lineage>
</organism>
<evidence type="ECO:0000313" key="7">
    <source>
        <dbReference type="EMBL" id="GLB34066.1"/>
    </source>
</evidence>
<keyword evidence="5 6" id="KW-1015">Disulfide bond</keyword>
<keyword evidence="8" id="KW-1185">Reference proteome</keyword>
<proteinExistence type="inferred from homology"/>
<dbReference type="EMBL" id="BRPK01000001">
    <property type="protein sequence ID" value="GLB34066.1"/>
    <property type="molecule type" value="Genomic_DNA"/>
</dbReference>
<dbReference type="SMART" id="SM00075">
    <property type="entry name" value="HYDRO"/>
    <property type="match status" value="1"/>
</dbReference>
<keyword evidence="6" id="KW-0732">Signal</keyword>
<comment type="subcellular location">
    <subcellularLocation>
        <location evidence="1 6">Secreted</location>
        <location evidence="1 6">Cell wall</location>
    </subcellularLocation>
</comment>